<name>A0A1I4R5Z1_9PROT</name>
<organism evidence="1 2">
    <name type="scientific">Nitrosomonas communis</name>
    <dbReference type="NCBI Taxonomy" id="44574"/>
    <lineage>
        <taxon>Bacteria</taxon>
        <taxon>Pseudomonadati</taxon>
        <taxon>Pseudomonadota</taxon>
        <taxon>Betaproteobacteria</taxon>
        <taxon>Nitrosomonadales</taxon>
        <taxon>Nitrosomonadaceae</taxon>
        <taxon>Nitrosomonas</taxon>
    </lineage>
</organism>
<dbReference type="EMBL" id="FOUB01000030">
    <property type="protein sequence ID" value="SFM47396.1"/>
    <property type="molecule type" value="Genomic_DNA"/>
</dbReference>
<proteinExistence type="predicted"/>
<reference evidence="2" key="1">
    <citation type="submission" date="2016-10" db="EMBL/GenBank/DDBJ databases">
        <authorList>
            <person name="Varghese N."/>
            <person name="Submissions S."/>
        </authorList>
    </citation>
    <scope>NUCLEOTIDE SEQUENCE [LARGE SCALE GENOMIC DNA]</scope>
    <source>
        <strain evidence="2">Nm44</strain>
    </source>
</reference>
<evidence type="ECO:0000313" key="2">
    <source>
        <dbReference type="Proteomes" id="UP000183287"/>
    </source>
</evidence>
<sequence length="40" mass="4756">MKILILNVKRIHVSKKPDEKPYEMYVFNYFLTPATSQPSK</sequence>
<dbReference type="RefSeq" id="WP_256212026.1">
    <property type="nucleotide sequence ID" value="NZ_FOUB01000030.1"/>
</dbReference>
<keyword evidence="2" id="KW-1185">Reference proteome</keyword>
<accession>A0A1I4R5Z1</accession>
<dbReference type="Proteomes" id="UP000183287">
    <property type="component" value="Unassembled WGS sequence"/>
</dbReference>
<protein>
    <submittedName>
        <fullName evidence="1">Uncharacterized protein</fullName>
    </submittedName>
</protein>
<gene>
    <name evidence="1" type="ORF">SAMN05421863_103030</name>
</gene>
<evidence type="ECO:0000313" key="1">
    <source>
        <dbReference type="EMBL" id="SFM47396.1"/>
    </source>
</evidence>
<dbReference type="AlphaFoldDB" id="A0A1I4R5Z1"/>